<feature type="domain" description="FAD-binding FR-type" evidence="13">
    <location>
        <begin position="1"/>
        <end position="96"/>
    </location>
</feature>
<dbReference type="InterPro" id="IPR017938">
    <property type="entry name" value="Riboflavin_synthase-like_b-brl"/>
</dbReference>
<feature type="binding site" evidence="12">
    <location>
        <position position="232"/>
    </location>
    <ligand>
        <name>[2Fe-2S] cluster</name>
        <dbReference type="ChEBI" id="CHEBI:190135"/>
    </ligand>
</feature>
<evidence type="ECO:0000256" key="11">
    <source>
        <dbReference type="PIRSR" id="PIRSR006816-1"/>
    </source>
</evidence>
<feature type="binding site" evidence="12">
    <location>
        <position position="212"/>
    </location>
    <ligand>
        <name>[2Fe-2S] cluster</name>
        <dbReference type="ChEBI" id="CHEBI:190135"/>
    </ligand>
</feature>
<dbReference type="InterPro" id="IPR037117">
    <property type="entry name" value="Dihydroorotate_DH_ele_sf"/>
</dbReference>
<proteinExistence type="inferred from homology"/>
<evidence type="ECO:0000256" key="5">
    <source>
        <dbReference type="ARBA" id="ARBA00022723"/>
    </source>
</evidence>
<accession>A0A0S7YAY7</accession>
<dbReference type="InterPro" id="IPR012165">
    <property type="entry name" value="Cyt_c3_hydrogenase_gsu"/>
</dbReference>
<evidence type="ECO:0000256" key="1">
    <source>
        <dbReference type="ARBA" id="ARBA00006422"/>
    </source>
</evidence>
<dbReference type="PROSITE" id="PS51384">
    <property type="entry name" value="FAD_FR"/>
    <property type="match status" value="1"/>
</dbReference>
<evidence type="ECO:0000256" key="2">
    <source>
        <dbReference type="ARBA" id="ARBA00022448"/>
    </source>
</evidence>
<protein>
    <recommendedName>
        <fullName evidence="13">FAD-binding FR-type domain-containing protein</fullName>
    </recommendedName>
</protein>
<dbReference type="Pfam" id="PF10418">
    <property type="entry name" value="DHODB_Fe-S_bind"/>
    <property type="match status" value="1"/>
</dbReference>
<feature type="binding site" evidence="12">
    <location>
        <position position="220"/>
    </location>
    <ligand>
        <name>[2Fe-2S] cluster</name>
        <dbReference type="ChEBI" id="CHEBI:190135"/>
    </ligand>
</feature>
<evidence type="ECO:0000256" key="12">
    <source>
        <dbReference type="PIRSR" id="PIRSR006816-2"/>
    </source>
</evidence>
<dbReference type="Gene3D" id="2.40.30.10">
    <property type="entry name" value="Translation factors"/>
    <property type="match status" value="1"/>
</dbReference>
<dbReference type="Pfam" id="PF00175">
    <property type="entry name" value="NAD_binding_1"/>
    <property type="match status" value="1"/>
</dbReference>
<evidence type="ECO:0000256" key="8">
    <source>
        <dbReference type="ARBA" id="ARBA00023004"/>
    </source>
</evidence>
<dbReference type="Gene3D" id="3.40.50.80">
    <property type="entry name" value="Nucleotide-binding domain of ferredoxin-NADP reductase (FNR) module"/>
    <property type="match status" value="1"/>
</dbReference>
<dbReference type="GO" id="GO:0050660">
    <property type="term" value="F:flavin adenine dinucleotide binding"/>
    <property type="evidence" value="ECO:0007669"/>
    <property type="project" value="InterPro"/>
</dbReference>
<evidence type="ECO:0000256" key="10">
    <source>
        <dbReference type="ARBA" id="ARBA00034078"/>
    </source>
</evidence>
<dbReference type="Gene3D" id="2.10.240.10">
    <property type="entry name" value="Dihydroorotate dehydrogenase, electron transfer subunit"/>
    <property type="match status" value="1"/>
</dbReference>
<evidence type="ECO:0000313" key="15">
    <source>
        <dbReference type="Proteomes" id="UP000051012"/>
    </source>
</evidence>
<keyword evidence="8 12" id="KW-0408">Iron</keyword>
<evidence type="ECO:0000256" key="6">
    <source>
        <dbReference type="ARBA" id="ARBA00022827"/>
    </source>
</evidence>
<evidence type="ECO:0000256" key="4">
    <source>
        <dbReference type="ARBA" id="ARBA00022714"/>
    </source>
</evidence>
<keyword evidence="9 12" id="KW-0411">Iron-sulfur</keyword>
<feature type="binding site" evidence="11">
    <location>
        <begin position="71"/>
        <end position="72"/>
    </location>
    <ligand>
        <name>FAD</name>
        <dbReference type="ChEBI" id="CHEBI:57692"/>
    </ligand>
</feature>
<dbReference type="GO" id="GO:0006221">
    <property type="term" value="P:pyrimidine nucleotide biosynthetic process"/>
    <property type="evidence" value="ECO:0007669"/>
    <property type="project" value="InterPro"/>
</dbReference>
<dbReference type="GO" id="GO:0046872">
    <property type="term" value="F:metal ion binding"/>
    <property type="evidence" value="ECO:0007669"/>
    <property type="project" value="UniProtKB-KW"/>
</dbReference>
<evidence type="ECO:0000256" key="9">
    <source>
        <dbReference type="ARBA" id="ARBA00023014"/>
    </source>
</evidence>
<comment type="caution">
    <text evidence="14">The sequence shown here is derived from an EMBL/GenBank/DDBJ whole genome shotgun (WGS) entry which is preliminary data.</text>
</comment>
<keyword evidence="6 11" id="KW-0274">FAD</keyword>
<feature type="binding site" evidence="11">
    <location>
        <begin position="49"/>
        <end position="52"/>
    </location>
    <ligand>
        <name>FAD</name>
        <dbReference type="ChEBI" id="CHEBI:57692"/>
    </ligand>
</feature>
<name>A0A0S7YAY7_UNCT6</name>
<dbReference type="InterPro" id="IPR050353">
    <property type="entry name" value="PyrK_electron_transfer"/>
</dbReference>
<dbReference type="PANTHER" id="PTHR43513:SF3">
    <property type="entry name" value="DIHYDROOROTATE DEHYDROGENASE B (NAD(+)), ELECTRON TRANSFER SUBUNIT-RELATED"/>
    <property type="match status" value="1"/>
</dbReference>
<evidence type="ECO:0000259" key="13">
    <source>
        <dbReference type="PROSITE" id="PS51384"/>
    </source>
</evidence>
<comment type="cofactor">
    <cofactor evidence="10">
        <name>[2Fe-2S] cluster</name>
        <dbReference type="ChEBI" id="CHEBI:190135"/>
    </cofactor>
</comment>
<dbReference type="InterPro" id="IPR039261">
    <property type="entry name" value="FNR_nucleotide-bd"/>
</dbReference>
<evidence type="ECO:0000313" key="14">
    <source>
        <dbReference type="EMBL" id="KPJ71902.1"/>
    </source>
</evidence>
<keyword evidence="2" id="KW-0813">Transport</keyword>
<keyword evidence="4 12" id="KW-0001">2Fe-2S</keyword>
<evidence type="ECO:0000256" key="7">
    <source>
        <dbReference type="ARBA" id="ARBA00022982"/>
    </source>
</evidence>
<comment type="similarity">
    <text evidence="1">Belongs to the PyrK family.</text>
</comment>
<dbReference type="Proteomes" id="UP000051012">
    <property type="component" value="Unassembled WGS sequence"/>
</dbReference>
<reference evidence="14 15" key="1">
    <citation type="journal article" date="2015" name="Microbiome">
        <title>Genomic resolution of linkages in carbon, nitrogen, and sulfur cycling among widespread estuary sediment bacteria.</title>
        <authorList>
            <person name="Baker B.J."/>
            <person name="Lazar C.S."/>
            <person name="Teske A.P."/>
            <person name="Dick G.J."/>
        </authorList>
    </citation>
    <scope>NUCLEOTIDE SEQUENCE [LARGE SCALE GENOMIC DNA]</scope>
    <source>
        <strain evidence="14">DG_78</strain>
    </source>
</reference>
<organism evidence="14 15">
    <name type="scientific">candidate division TA06 bacterium DG_78</name>
    <dbReference type="NCBI Taxonomy" id="1703772"/>
    <lineage>
        <taxon>Bacteria</taxon>
        <taxon>Bacteria division TA06</taxon>
    </lineage>
</organism>
<gene>
    <name evidence="14" type="ORF">AMJ52_08185</name>
</gene>
<comment type="cofactor">
    <cofactor evidence="12">
        <name>[2Fe-2S] cluster</name>
        <dbReference type="ChEBI" id="CHEBI:190135"/>
    </cofactor>
    <text evidence="12">Binds 1 [2Fe-2S] cluster per subunit.</text>
</comment>
<keyword evidence="5 12" id="KW-0479">Metal-binding</keyword>
<dbReference type="SUPFAM" id="SSF52343">
    <property type="entry name" value="Ferredoxin reductase-like, C-terminal NADP-linked domain"/>
    <property type="match status" value="1"/>
</dbReference>
<dbReference type="PANTHER" id="PTHR43513">
    <property type="entry name" value="DIHYDROOROTATE DEHYDROGENASE B (NAD(+)), ELECTRON TRANSFER SUBUNIT"/>
    <property type="match status" value="1"/>
</dbReference>
<comment type="cofactor">
    <cofactor evidence="11">
        <name>FAD</name>
        <dbReference type="ChEBI" id="CHEBI:57692"/>
    </cofactor>
    <text evidence="11">Binds 1 FAD per subunit.</text>
</comment>
<dbReference type="AlphaFoldDB" id="A0A0S7YAY7"/>
<keyword evidence="7" id="KW-0249">Electron transport</keyword>
<sequence length="247" mass="27667">MIRSLSIIKKTWFSKNTFGLEFSLPGIKPRPGQFFQVRVNDSMDPFLNRPISIASYSGNRLLLIIKIIGKGTNILSKRREREQVTLFGPYGKGIVPKRQKSILLAGGIGVAPLHFLAQMHYKRKIPFTFLYGAKTYDEIILKASIKHMANRSIFVTEYGSGRRGTVVSAVKGMDLSDYAIVYACGPQAMLIALQQLHLPLPVYAFCEDFLGCGCGLCLGCAIMYNGTYKRICEDGPVFELERIHFEN</sequence>
<feature type="binding site" evidence="12">
    <location>
        <position position="217"/>
    </location>
    <ligand>
        <name>[2Fe-2S] cluster</name>
        <dbReference type="ChEBI" id="CHEBI:190135"/>
    </ligand>
</feature>
<evidence type="ECO:0000256" key="3">
    <source>
        <dbReference type="ARBA" id="ARBA00022630"/>
    </source>
</evidence>
<dbReference type="InterPro" id="IPR001433">
    <property type="entry name" value="OxRdtase_FAD/NAD-bd"/>
</dbReference>
<dbReference type="InterPro" id="IPR019480">
    <property type="entry name" value="Dihydroorotate_DH_Fe-S-bd"/>
</dbReference>
<dbReference type="PIRSF" id="PIRSF006816">
    <property type="entry name" value="Cyc3_hyd_g"/>
    <property type="match status" value="1"/>
</dbReference>
<keyword evidence="3 11" id="KW-0285">Flavoprotein</keyword>
<dbReference type="InterPro" id="IPR017927">
    <property type="entry name" value="FAD-bd_FR_type"/>
</dbReference>
<dbReference type="SUPFAM" id="SSF63380">
    <property type="entry name" value="Riboflavin synthase domain-like"/>
    <property type="match status" value="1"/>
</dbReference>
<dbReference type="GO" id="GO:0016491">
    <property type="term" value="F:oxidoreductase activity"/>
    <property type="evidence" value="ECO:0007669"/>
    <property type="project" value="InterPro"/>
</dbReference>
<dbReference type="GO" id="GO:0051537">
    <property type="term" value="F:2 iron, 2 sulfur cluster binding"/>
    <property type="evidence" value="ECO:0007669"/>
    <property type="project" value="UniProtKB-KW"/>
</dbReference>
<dbReference type="EMBL" id="LJNI01000115">
    <property type="protein sequence ID" value="KPJ71902.1"/>
    <property type="molecule type" value="Genomic_DNA"/>
</dbReference>